<evidence type="ECO:0000313" key="3">
    <source>
        <dbReference type="Proteomes" id="UP001055093"/>
    </source>
</evidence>
<evidence type="ECO:0000313" key="2">
    <source>
        <dbReference type="EMBL" id="GJE75850.1"/>
    </source>
</evidence>
<protein>
    <submittedName>
        <fullName evidence="2">Uncharacterized protein</fullName>
    </submittedName>
</protein>
<proteinExistence type="predicted"/>
<reference evidence="2" key="1">
    <citation type="journal article" date="2021" name="Front. Microbiol.">
        <title>Comprehensive Comparative Genomics and Phenotyping of Methylobacterium Species.</title>
        <authorList>
            <person name="Alessa O."/>
            <person name="Ogura Y."/>
            <person name="Fujitani Y."/>
            <person name="Takami H."/>
            <person name="Hayashi T."/>
            <person name="Sahin N."/>
            <person name="Tani A."/>
        </authorList>
    </citation>
    <scope>NUCLEOTIDE SEQUENCE</scope>
    <source>
        <strain evidence="2">DSM 14458</strain>
    </source>
</reference>
<evidence type="ECO:0000256" key="1">
    <source>
        <dbReference type="SAM" id="SignalP"/>
    </source>
</evidence>
<sequence>MRLMIALLALISVSVCAQAGEIDLNWRNHYFLCLDTPHTQVEPYLPKQKLEAVPALPDCIAPSPSLPAEMIFIQSGAYF</sequence>
<gene>
    <name evidence="2" type="ORF">BGCPKDLD_2437</name>
</gene>
<name>A0ABQ4UVR1_9HYPH</name>
<feature type="signal peptide" evidence="1">
    <location>
        <begin position="1"/>
        <end position="19"/>
    </location>
</feature>
<comment type="caution">
    <text evidence="2">The sequence shown here is derived from an EMBL/GenBank/DDBJ whole genome shotgun (WGS) entry which is preliminary data.</text>
</comment>
<organism evidence="2 3">
    <name type="scientific">Methylorubrum suomiense</name>
    <dbReference type="NCBI Taxonomy" id="144191"/>
    <lineage>
        <taxon>Bacteria</taxon>
        <taxon>Pseudomonadati</taxon>
        <taxon>Pseudomonadota</taxon>
        <taxon>Alphaproteobacteria</taxon>
        <taxon>Hyphomicrobiales</taxon>
        <taxon>Methylobacteriaceae</taxon>
        <taxon>Methylorubrum</taxon>
    </lineage>
</organism>
<keyword evidence="3" id="KW-1185">Reference proteome</keyword>
<keyword evidence="1" id="KW-0732">Signal</keyword>
<reference evidence="2" key="2">
    <citation type="submission" date="2021-08" db="EMBL/GenBank/DDBJ databases">
        <authorList>
            <person name="Tani A."/>
            <person name="Ola A."/>
            <person name="Ogura Y."/>
            <person name="Katsura K."/>
            <person name="Hayashi T."/>
        </authorList>
    </citation>
    <scope>NUCLEOTIDE SEQUENCE</scope>
    <source>
        <strain evidence="2">DSM 14458</strain>
    </source>
</reference>
<feature type="chain" id="PRO_5045042623" evidence="1">
    <location>
        <begin position="20"/>
        <end position="79"/>
    </location>
</feature>
<dbReference type="EMBL" id="BPRE01000006">
    <property type="protein sequence ID" value="GJE75850.1"/>
    <property type="molecule type" value="Genomic_DNA"/>
</dbReference>
<accession>A0ABQ4UVR1</accession>
<dbReference type="Proteomes" id="UP001055093">
    <property type="component" value="Unassembled WGS sequence"/>
</dbReference>